<dbReference type="InterPro" id="IPR001005">
    <property type="entry name" value="SANT/Myb"/>
</dbReference>
<sequence>MVEQAKKQKRGSVSEEDISTILQRYKATTVLALLQEVAQVQDAKIDWNALVKKTTTGITSSREYQMLWRHLAYRDSLLERLDDSAEPLDDDSDLEYELEAFPTVSSEASTEAAACVKVLIASGLPNESSLANGSTVEAPLTINIPRGHLNRVPIENSQLGSFMQGKNITVPVSVQKQPLPAVTSAEGLDAYGSASGNLTARRKRKPWSAAEDMELIAAVQKCGEGNWANILKGDFKGDRTASQLSQRWAIIRKRQGNLNVGGGSQISEAQLAARRAMSLALNMPMASSIGTVDYFSDMPLLSLDVSIVFRLLTDKNAPFILSFFFLFELETAGTNSNGTASNSARPAVGDASSVGAQQDSVLTVAQRSGTLGSSSKSRVTAKKSSAKSARAPDALVKAAAVAAGARIATPSDAASLLKAAQAKNAIHIMPGGGSLIKSNPMPSPQMGLPPNVHYIRTGLATTPLSVSASGAPNSAWPSVTQQLQSHIARPAAPTSQSHPISVAAESNGISDATTAPSFRINELKVKTAEDIVTSSSAEAPKELVQNDQAAASADSRREQVKEDRAAFLGKAKDVQEAEVACSGNAPKAQAQEDQTSVSGSSLEELIQEDQASALADASIKQDQDNHIGLPRLEPNSSKCSSSSGNDQTIVIDNQVIGEGKNTTNDKVLHLPANDGDNNGSEVMDICENESVNGKQEEVSSMLVDGSEEKVEFLGKVAAETRKDEIKVLGLD</sequence>
<comment type="subcellular location">
    <subcellularLocation>
        <location evidence="1">Nucleus</location>
    </subcellularLocation>
</comment>
<protein>
    <recommendedName>
        <fullName evidence="8">Homeodomain-like superfamily protein</fullName>
    </recommendedName>
</protein>
<dbReference type="EMBL" id="JAVXUP010000329">
    <property type="protein sequence ID" value="KAK3030760.1"/>
    <property type="molecule type" value="Genomic_DNA"/>
</dbReference>
<feature type="domain" description="Myb-like" evidence="4">
    <location>
        <begin position="199"/>
        <end position="248"/>
    </location>
</feature>
<feature type="region of interest" description="Disordered" evidence="3">
    <location>
        <begin position="579"/>
        <end position="599"/>
    </location>
</feature>
<feature type="region of interest" description="Disordered" evidence="3">
    <location>
        <begin position="365"/>
        <end position="386"/>
    </location>
</feature>
<dbReference type="GO" id="GO:0005634">
    <property type="term" value="C:nucleus"/>
    <property type="evidence" value="ECO:0007669"/>
    <property type="project" value="UniProtKB-SubCell"/>
</dbReference>
<dbReference type="InterPro" id="IPR009057">
    <property type="entry name" value="Homeodomain-like_sf"/>
</dbReference>
<feature type="region of interest" description="Disordered" evidence="3">
    <location>
        <begin position="537"/>
        <end position="562"/>
    </location>
</feature>
<organism evidence="6 7">
    <name type="scientific">Escallonia herrerae</name>
    <dbReference type="NCBI Taxonomy" id="1293975"/>
    <lineage>
        <taxon>Eukaryota</taxon>
        <taxon>Viridiplantae</taxon>
        <taxon>Streptophyta</taxon>
        <taxon>Embryophyta</taxon>
        <taxon>Tracheophyta</taxon>
        <taxon>Spermatophyta</taxon>
        <taxon>Magnoliopsida</taxon>
        <taxon>eudicotyledons</taxon>
        <taxon>Gunneridae</taxon>
        <taxon>Pentapetalae</taxon>
        <taxon>asterids</taxon>
        <taxon>campanulids</taxon>
        <taxon>Escalloniales</taxon>
        <taxon>Escalloniaceae</taxon>
        <taxon>Escallonia</taxon>
    </lineage>
</organism>
<dbReference type="InterPro" id="IPR017930">
    <property type="entry name" value="Myb_dom"/>
</dbReference>
<reference evidence="6" key="1">
    <citation type="submission" date="2022-12" db="EMBL/GenBank/DDBJ databases">
        <title>Draft genome assemblies for two species of Escallonia (Escalloniales).</title>
        <authorList>
            <person name="Chanderbali A."/>
            <person name="Dervinis C."/>
            <person name="Anghel I."/>
            <person name="Soltis D."/>
            <person name="Soltis P."/>
            <person name="Zapata F."/>
        </authorList>
    </citation>
    <scope>NUCLEOTIDE SEQUENCE</scope>
    <source>
        <strain evidence="6">UCBG64.0493</strain>
        <tissue evidence="6">Leaf</tissue>
    </source>
</reference>
<dbReference type="Gene3D" id="1.10.10.60">
    <property type="entry name" value="Homeodomain-like"/>
    <property type="match status" value="1"/>
</dbReference>
<feature type="compositionally biased region" description="Polar residues" evidence="3">
    <location>
        <begin position="468"/>
        <end position="485"/>
    </location>
</feature>
<dbReference type="CDD" id="cd11660">
    <property type="entry name" value="SANT_TRF"/>
    <property type="match status" value="1"/>
</dbReference>
<dbReference type="SUPFAM" id="SSF46689">
    <property type="entry name" value="Homeodomain-like"/>
    <property type="match status" value="1"/>
</dbReference>
<comment type="caution">
    <text evidence="6">The sequence shown here is derived from an EMBL/GenBank/DDBJ whole genome shotgun (WGS) entry which is preliminary data.</text>
</comment>
<dbReference type="PANTHER" id="PTHR47206:SF1">
    <property type="entry name" value="HOMEODOMAIN-LIKE SUPERFAMILY PROTEIN"/>
    <property type="match status" value="1"/>
</dbReference>
<accession>A0AA88WSU3</accession>
<dbReference type="PROSITE" id="PS51294">
    <property type="entry name" value="HTH_MYB"/>
    <property type="match status" value="1"/>
</dbReference>
<dbReference type="AlphaFoldDB" id="A0AA88WSU3"/>
<dbReference type="Proteomes" id="UP001188597">
    <property type="component" value="Unassembled WGS sequence"/>
</dbReference>
<evidence type="ECO:0000313" key="6">
    <source>
        <dbReference type="EMBL" id="KAK3030760.1"/>
    </source>
</evidence>
<evidence type="ECO:0000256" key="3">
    <source>
        <dbReference type="SAM" id="MobiDB-lite"/>
    </source>
</evidence>
<dbReference type="Pfam" id="PF00249">
    <property type="entry name" value="Myb_DNA-binding"/>
    <property type="match status" value="1"/>
</dbReference>
<evidence type="ECO:0000313" key="7">
    <source>
        <dbReference type="Proteomes" id="UP001188597"/>
    </source>
</evidence>
<feature type="region of interest" description="Disordered" evidence="3">
    <location>
        <begin position="664"/>
        <end position="683"/>
    </location>
</feature>
<keyword evidence="2" id="KW-0539">Nucleus</keyword>
<dbReference type="PANTHER" id="PTHR47206">
    <property type="entry name" value="HOMEODOMAIN-LIKE SUPERFAMILY PROTEIN"/>
    <property type="match status" value="1"/>
</dbReference>
<evidence type="ECO:0000259" key="4">
    <source>
        <dbReference type="PROSITE" id="PS50090"/>
    </source>
</evidence>
<gene>
    <name evidence="6" type="ORF">RJ639_036564</name>
</gene>
<proteinExistence type="predicted"/>
<name>A0AA88WSU3_9ASTE</name>
<feature type="region of interest" description="Disordered" evidence="3">
    <location>
        <begin position="468"/>
        <end position="499"/>
    </location>
</feature>
<evidence type="ECO:0008006" key="8">
    <source>
        <dbReference type="Google" id="ProtNLM"/>
    </source>
</evidence>
<keyword evidence="7" id="KW-1185">Reference proteome</keyword>
<evidence type="ECO:0000259" key="5">
    <source>
        <dbReference type="PROSITE" id="PS51294"/>
    </source>
</evidence>
<evidence type="ECO:0000256" key="1">
    <source>
        <dbReference type="ARBA" id="ARBA00004123"/>
    </source>
</evidence>
<dbReference type="PROSITE" id="PS50090">
    <property type="entry name" value="MYB_LIKE"/>
    <property type="match status" value="1"/>
</dbReference>
<feature type="domain" description="HTH myb-type" evidence="5">
    <location>
        <begin position="199"/>
        <end position="256"/>
    </location>
</feature>
<evidence type="ECO:0000256" key="2">
    <source>
        <dbReference type="ARBA" id="ARBA00023242"/>
    </source>
</evidence>
<dbReference type="SMART" id="SM00717">
    <property type="entry name" value="SANT"/>
    <property type="match status" value="1"/>
</dbReference>